<feature type="binding site" evidence="8">
    <location>
        <position position="382"/>
    </location>
    <ligand>
        <name>meso-2,6-diaminopimelate</name>
        <dbReference type="ChEBI" id="CHEBI:57791"/>
    </ligand>
</feature>
<dbReference type="InterPro" id="IPR035911">
    <property type="entry name" value="MurE/MurF_N"/>
</dbReference>
<dbReference type="GO" id="GO:0008765">
    <property type="term" value="F:UDP-N-acetylmuramoylalanyl-D-glutamate-2,6-diaminopimelate ligase activity"/>
    <property type="evidence" value="ECO:0007669"/>
    <property type="project" value="UniProtKB-EC"/>
</dbReference>
<dbReference type="InterPro" id="IPR036565">
    <property type="entry name" value="Mur-like_cat_sf"/>
</dbReference>
<evidence type="ECO:0000313" key="13">
    <source>
        <dbReference type="EMBL" id="MEN0643939.1"/>
    </source>
</evidence>
<dbReference type="Gene3D" id="3.40.1190.10">
    <property type="entry name" value="Mur-like, catalytic domain"/>
    <property type="match status" value="1"/>
</dbReference>
<evidence type="ECO:0000256" key="3">
    <source>
        <dbReference type="ARBA" id="ARBA00022618"/>
    </source>
</evidence>
<dbReference type="InterPro" id="IPR005761">
    <property type="entry name" value="UDP-N-AcMur-Glu-dNH2Pim_ligase"/>
</dbReference>
<dbReference type="InterPro" id="IPR013221">
    <property type="entry name" value="Mur_ligase_cen"/>
</dbReference>
<feature type="short sequence motif" description="Meso-diaminopimelate recognition motif" evidence="8">
    <location>
        <begin position="406"/>
        <end position="409"/>
    </location>
</feature>
<evidence type="ECO:0000256" key="5">
    <source>
        <dbReference type="ARBA" id="ARBA00022984"/>
    </source>
</evidence>
<keyword evidence="8" id="KW-0963">Cytoplasm</keyword>
<comment type="caution">
    <text evidence="13">The sequence shown here is derived from an EMBL/GenBank/DDBJ whole genome shotgun (WGS) entry which is preliminary data.</text>
</comment>
<evidence type="ECO:0000256" key="7">
    <source>
        <dbReference type="ARBA" id="ARBA00023316"/>
    </source>
</evidence>
<evidence type="ECO:0000256" key="6">
    <source>
        <dbReference type="ARBA" id="ARBA00023306"/>
    </source>
</evidence>
<dbReference type="NCBIfam" id="TIGR01085">
    <property type="entry name" value="murE"/>
    <property type="match status" value="1"/>
</dbReference>
<gene>
    <name evidence="8" type="primary">murE</name>
    <name evidence="13" type="ORF">MKY91_12325</name>
</gene>
<dbReference type="SUPFAM" id="SSF63418">
    <property type="entry name" value="MurE/MurF N-terminal domain"/>
    <property type="match status" value="1"/>
</dbReference>
<feature type="binding site" evidence="8">
    <location>
        <position position="456"/>
    </location>
    <ligand>
        <name>meso-2,6-diaminopimelate</name>
        <dbReference type="ChEBI" id="CHEBI:57791"/>
    </ligand>
</feature>
<keyword evidence="3 8" id="KW-0132">Cell division</keyword>
<dbReference type="HAMAP" id="MF_00208">
    <property type="entry name" value="MurE"/>
    <property type="match status" value="1"/>
</dbReference>
<accession>A0ABU9VJ66</accession>
<keyword evidence="7 8" id="KW-0961">Cell wall biogenesis/degradation</keyword>
<comment type="PTM">
    <text evidence="8">Carboxylation is probably crucial for Mg(2+) binding and, consequently, for the gamma-phosphate positioning of ATP.</text>
</comment>
<comment type="similarity">
    <text evidence="2 8">Belongs to the MurCDEF family. MurE subfamily.</text>
</comment>
<name>A0ABU9VJ66_9BACI</name>
<comment type="subcellular location">
    <subcellularLocation>
        <location evidence="8 9">Cytoplasm</location>
    </subcellularLocation>
</comment>
<feature type="binding site" evidence="8">
    <location>
        <begin position="406"/>
        <end position="409"/>
    </location>
    <ligand>
        <name>meso-2,6-diaminopimelate</name>
        <dbReference type="ChEBI" id="CHEBI:57791"/>
    </ligand>
</feature>
<dbReference type="PANTHER" id="PTHR23135">
    <property type="entry name" value="MUR LIGASE FAMILY MEMBER"/>
    <property type="match status" value="1"/>
</dbReference>
<feature type="modified residue" description="N6-carboxylysine" evidence="8">
    <location>
        <position position="219"/>
    </location>
</feature>
<keyword evidence="8" id="KW-0460">Magnesium</keyword>
<keyword evidence="8 13" id="KW-0436">Ligase</keyword>
<feature type="binding site" evidence="8">
    <location>
        <position position="32"/>
    </location>
    <ligand>
        <name>UDP-N-acetyl-alpha-D-muramoyl-L-alanyl-D-glutamate</name>
        <dbReference type="ChEBI" id="CHEBI:83900"/>
    </ligand>
</feature>
<feature type="binding site" evidence="8">
    <location>
        <begin position="152"/>
        <end position="153"/>
    </location>
    <ligand>
        <name>UDP-N-acetyl-alpha-D-muramoyl-L-alanyl-D-glutamate</name>
        <dbReference type="ChEBI" id="CHEBI:83900"/>
    </ligand>
</feature>
<feature type="domain" description="Mur ligase N-terminal catalytic" evidence="10">
    <location>
        <begin position="25"/>
        <end position="96"/>
    </location>
</feature>
<feature type="binding site" evidence="8">
    <location>
        <position position="151"/>
    </location>
    <ligand>
        <name>UDP-N-acetyl-alpha-D-muramoyl-L-alanyl-D-glutamate</name>
        <dbReference type="ChEBI" id="CHEBI:83900"/>
    </ligand>
</feature>
<comment type="function">
    <text evidence="8">Catalyzes the addition of meso-diaminopimelic acid to the nucleotide precursor UDP-N-acetylmuramoyl-L-alanyl-D-glutamate (UMAG) in the biosynthesis of bacterial cell-wall peptidoglycan.</text>
</comment>
<evidence type="ECO:0000256" key="2">
    <source>
        <dbReference type="ARBA" id="ARBA00005898"/>
    </source>
</evidence>
<dbReference type="Pfam" id="PF02875">
    <property type="entry name" value="Mur_ligase_C"/>
    <property type="match status" value="1"/>
</dbReference>
<dbReference type="RefSeq" id="WP_343132106.1">
    <property type="nucleotide sequence ID" value="NZ_JBCITK010000001.1"/>
</dbReference>
<dbReference type="PANTHER" id="PTHR23135:SF4">
    <property type="entry name" value="UDP-N-ACETYLMURAMOYL-L-ALANYL-D-GLUTAMATE--2,6-DIAMINOPIMELATE LIGASE MURE HOMOLOG, CHLOROPLASTIC"/>
    <property type="match status" value="1"/>
</dbReference>
<evidence type="ECO:0000256" key="8">
    <source>
        <dbReference type="HAMAP-Rule" id="MF_00208"/>
    </source>
</evidence>
<comment type="cofactor">
    <cofactor evidence="8">
        <name>Mg(2+)</name>
        <dbReference type="ChEBI" id="CHEBI:18420"/>
    </cofactor>
</comment>
<feature type="binding site" evidence="8">
    <location>
        <position position="187"/>
    </location>
    <ligand>
        <name>UDP-N-acetyl-alpha-D-muramoyl-L-alanyl-D-glutamate</name>
        <dbReference type="ChEBI" id="CHEBI:83900"/>
    </ligand>
</feature>
<evidence type="ECO:0000259" key="12">
    <source>
        <dbReference type="Pfam" id="PF08245"/>
    </source>
</evidence>
<evidence type="ECO:0000259" key="11">
    <source>
        <dbReference type="Pfam" id="PF02875"/>
    </source>
</evidence>
<keyword evidence="8" id="KW-0547">Nucleotide-binding</keyword>
<comment type="pathway">
    <text evidence="1 8 9">Cell wall biogenesis; peptidoglycan biosynthesis.</text>
</comment>
<keyword evidence="4 8" id="KW-0133">Cell shape</keyword>
<dbReference type="SUPFAM" id="SSF53244">
    <property type="entry name" value="MurD-like peptide ligases, peptide-binding domain"/>
    <property type="match status" value="1"/>
</dbReference>
<feature type="binding site" evidence="8">
    <location>
        <position position="179"/>
    </location>
    <ligand>
        <name>UDP-N-acetyl-alpha-D-muramoyl-L-alanyl-D-glutamate</name>
        <dbReference type="ChEBI" id="CHEBI:83900"/>
    </ligand>
</feature>
<organism evidence="13 14">
    <name type="scientific">Alkalicoccobacillus gibsonii</name>
    <dbReference type="NCBI Taxonomy" id="79881"/>
    <lineage>
        <taxon>Bacteria</taxon>
        <taxon>Bacillati</taxon>
        <taxon>Bacillota</taxon>
        <taxon>Bacilli</taxon>
        <taxon>Bacillales</taxon>
        <taxon>Bacillaceae</taxon>
        <taxon>Alkalicoccobacillus</taxon>
    </lineage>
</organism>
<keyword evidence="8" id="KW-0067">ATP-binding</keyword>
<dbReference type="Pfam" id="PF01225">
    <property type="entry name" value="Mur_ligase"/>
    <property type="match status" value="1"/>
</dbReference>
<sequence>MTLNELLRPLRTTSELTPEQKQIQIKQVEMDSRNVSPGSLFICIKGYTVDGHDFAQKAIDQGAAAIIAERSLDVSVPLILVDDAKRAMARIASHFYDEPTKKLRLVGVTGTNGKTSTTHILDQMFRDAKQQTGLIGTMYTKIGDATFDTANTTPESLVLQKTFQNMVQEHVDTAVMEVSSHALHHGRVRGCDFDIAVFTNLTPDHLDYHETMEKYFFAKSLLFSQLGNTYEGKTAVINIDDLSGARLAQLTTADVITYGIRKACDVRAKEIKSTPEGTSFTLEAFGEETEVSFKLIGLFSVYNALAAVAAGLASGLKLDQIKQSLERVKGIAGRFEPVQCGQSFSVIVDYAHTADSLKNVLDTVTDLTNGQVTVVVGCGGDRDASKRPVMAEIAVKQADRAIFTSDNPRSEDPELILKDMTEGLVSDNFETILDRKQAIVRAIEQAEAGDVILIAGKGHETYQDIAGVKHHFDDREVAEEAIRGLSL</sequence>
<feature type="domain" description="Mur ligase central" evidence="12">
    <location>
        <begin position="108"/>
        <end position="310"/>
    </location>
</feature>
<dbReference type="InterPro" id="IPR036615">
    <property type="entry name" value="Mur_ligase_C_dom_sf"/>
</dbReference>
<dbReference type="SUPFAM" id="SSF53623">
    <property type="entry name" value="MurD-like peptide ligases, catalytic domain"/>
    <property type="match status" value="1"/>
</dbReference>
<evidence type="ECO:0000256" key="1">
    <source>
        <dbReference type="ARBA" id="ARBA00004752"/>
    </source>
</evidence>
<feature type="binding site" evidence="8">
    <location>
        <position position="460"/>
    </location>
    <ligand>
        <name>meso-2,6-diaminopimelate</name>
        <dbReference type="ChEBI" id="CHEBI:57791"/>
    </ligand>
</feature>
<dbReference type="Gene3D" id="3.40.1390.10">
    <property type="entry name" value="MurE/MurF, N-terminal domain"/>
    <property type="match status" value="1"/>
</dbReference>
<dbReference type="Gene3D" id="3.90.190.20">
    <property type="entry name" value="Mur ligase, C-terminal domain"/>
    <property type="match status" value="1"/>
</dbReference>
<keyword evidence="5 8" id="KW-0573">Peptidoglycan synthesis</keyword>
<evidence type="ECO:0000259" key="10">
    <source>
        <dbReference type="Pfam" id="PF01225"/>
    </source>
</evidence>
<feature type="binding site" evidence="8">
    <location>
        <begin position="110"/>
        <end position="116"/>
    </location>
    <ligand>
        <name>ATP</name>
        <dbReference type="ChEBI" id="CHEBI:30616"/>
    </ligand>
</feature>
<dbReference type="NCBIfam" id="NF001126">
    <property type="entry name" value="PRK00139.1-4"/>
    <property type="match status" value="1"/>
</dbReference>
<proteinExistence type="inferred from homology"/>
<dbReference type="Pfam" id="PF08245">
    <property type="entry name" value="Mur_ligase_M"/>
    <property type="match status" value="1"/>
</dbReference>
<evidence type="ECO:0000313" key="14">
    <source>
        <dbReference type="Proteomes" id="UP001418796"/>
    </source>
</evidence>
<dbReference type="NCBIfam" id="NF001124">
    <property type="entry name" value="PRK00139.1-2"/>
    <property type="match status" value="1"/>
</dbReference>
<dbReference type="EMBL" id="JBCITK010000001">
    <property type="protein sequence ID" value="MEN0643939.1"/>
    <property type="molecule type" value="Genomic_DNA"/>
</dbReference>
<protein>
    <recommendedName>
        <fullName evidence="8">UDP-N-acetylmuramoyl-L-alanyl-D-glutamate--2,6-diaminopimelate ligase</fullName>
        <ecNumber evidence="8">6.3.2.13</ecNumber>
    </recommendedName>
    <alternativeName>
        <fullName evidence="8">Meso-A2pm-adding enzyme</fullName>
    </alternativeName>
    <alternativeName>
        <fullName evidence="8">Meso-diaminopimelate-adding enzyme</fullName>
    </alternativeName>
    <alternativeName>
        <fullName evidence="8">UDP-MurNAc-L-Ala-D-Glu:meso-diaminopimelate ligase</fullName>
    </alternativeName>
    <alternativeName>
        <fullName evidence="8">UDP-MurNAc-tripeptide synthetase</fullName>
    </alternativeName>
    <alternativeName>
        <fullName evidence="8">UDP-N-acetylmuramyl-tripeptide synthetase</fullName>
    </alternativeName>
</protein>
<keyword evidence="14" id="KW-1185">Reference proteome</keyword>
<dbReference type="InterPro" id="IPR000713">
    <property type="entry name" value="Mur_ligase_N"/>
</dbReference>
<evidence type="ECO:0000256" key="9">
    <source>
        <dbReference type="RuleBase" id="RU004135"/>
    </source>
</evidence>
<evidence type="ECO:0000256" key="4">
    <source>
        <dbReference type="ARBA" id="ARBA00022960"/>
    </source>
</evidence>
<dbReference type="EC" id="6.3.2.13" evidence="8"/>
<keyword evidence="6 8" id="KW-0131">Cell cycle</keyword>
<comment type="caution">
    <text evidence="8">Lacks conserved residue(s) required for the propagation of feature annotation.</text>
</comment>
<dbReference type="InterPro" id="IPR004101">
    <property type="entry name" value="Mur_ligase_C"/>
</dbReference>
<comment type="catalytic activity">
    <reaction evidence="8">
        <text>UDP-N-acetyl-alpha-D-muramoyl-L-alanyl-D-glutamate + meso-2,6-diaminopimelate + ATP = UDP-N-acetyl-alpha-D-muramoyl-L-alanyl-gamma-D-glutamyl-meso-2,6-diaminopimelate + ADP + phosphate + H(+)</text>
        <dbReference type="Rhea" id="RHEA:23676"/>
        <dbReference type="ChEBI" id="CHEBI:15378"/>
        <dbReference type="ChEBI" id="CHEBI:30616"/>
        <dbReference type="ChEBI" id="CHEBI:43474"/>
        <dbReference type="ChEBI" id="CHEBI:57791"/>
        <dbReference type="ChEBI" id="CHEBI:83900"/>
        <dbReference type="ChEBI" id="CHEBI:83905"/>
        <dbReference type="ChEBI" id="CHEBI:456216"/>
        <dbReference type="EC" id="6.3.2.13"/>
    </reaction>
</comment>
<dbReference type="Proteomes" id="UP001418796">
    <property type="component" value="Unassembled WGS sequence"/>
</dbReference>
<reference evidence="13 14" key="1">
    <citation type="submission" date="2024-03" db="EMBL/GenBank/DDBJ databases">
        <title>Bacilli Hybrid Assemblies.</title>
        <authorList>
            <person name="Kovac J."/>
        </authorList>
    </citation>
    <scope>NUCLEOTIDE SEQUENCE [LARGE SCALE GENOMIC DNA]</scope>
    <source>
        <strain evidence="13 14">FSL R7-0666</strain>
    </source>
</reference>
<feature type="domain" description="Mur ligase C-terminal" evidence="11">
    <location>
        <begin position="333"/>
        <end position="458"/>
    </location>
</feature>